<evidence type="ECO:0000313" key="3">
    <source>
        <dbReference type="Proteomes" id="UP000722459"/>
    </source>
</evidence>
<feature type="compositionally biased region" description="Basic and acidic residues" evidence="1">
    <location>
        <begin position="41"/>
        <end position="56"/>
    </location>
</feature>
<name>A0A8T5GGH3_9ARCH</name>
<proteinExistence type="predicted"/>
<reference evidence="2" key="1">
    <citation type="journal article" date="2021" name="ISME J.">
        <title>Mercury methylation by metabolically versatile and cosmopolitan marine bacteria.</title>
        <authorList>
            <person name="Lin H."/>
            <person name="Ascher D.B."/>
            <person name="Myung Y."/>
            <person name="Lamborg C.H."/>
            <person name="Hallam S.J."/>
            <person name="Gionfriddo C.M."/>
            <person name="Holt K.E."/>
            <person name="Moreau J.W."/>
        </authorList>
    </citation>
    <scope>NUCLEOTIDE SEQUENCE</scope>
    <source>
        <strain evidence="2">SI075_bin30</strain>
    </source>
</reference>
<protein>
    <submittedName>
        <fullName evidence="2">Uncharacterized protein</fullName>
    </submittedName>
</protein>
<accession>A0A8T5GGH3</accession>
<evidence type="ECO:0000256" key="1">
    <source>
        <dbReference type="SAM" id="MobiDB-lite"/>
    </source>
</evidence>
<dbReference type="EMBL" id="JABJNZ010000059">
    <property type="protein sequence ID" value="MBT4870817.1"/>
    <property type="molecule type" value="Genomic_DNA"/>
</dbReference>
<dbReference type="Proteomes" id="UP000722459">
    <property type="component" value="Unassembled WGS sequence"/>
</dbReference>
<organism evidence="2 3">
    <name type="scientific">Candidatus Iainarchaeum sp</name>
    <dbReference type="NCBI Taxonomy" id="3101447"/>
    <lineage>
        <taxon>Archaea</taxon>
        <taxon>Candidatus Iainarchaeota</taxon>
        <taxon>Candidatus Iainarchaeia</taxon>
        <taxon>Candidatus Iainarchaeales</taxon>
        <taxon>Candidatus Iainarchaeaceae</taxon>
        <taxon>Candidatus Iainarchaeum</taxon>
    </lineage>
</organism>
<evidence type="ECO:0000313" key="2">
    <source>
        <dbReference type="EMBL" id="MBT4870817.1"/>
    </source>
</evidence>
<sequence length="56" mass="6358">MIDLTHSAGRVKRHAAAADHASKASQKWSGKLNGKQHLGRLHKDQVKKVYHFKKEK</sequence>
<feature type="region of interest" description="Disordered" evidence="1">
    <location>
        <begin position="1"/>
        <end position="56"/>
    </location>
</feature>
<gene>
    <name evidence="2" type="ORF">HON47_04540</name>
</gene>
<dbReference type="AlphaFoldDB" id="A0A8T5GGH3"/>
<comment type="caution">
    <text evidence="2">The sequence shown here is derived from an EMBL/GenBank/DDBJ whole genome shotgun (WGS) entry which is preliminary data.</text>
</comment>